<dbReference type="GO" id="GO:0005524">
    <property type="term" value="F:ATP binding"/>
    <property type="evidence" value="ECO:0007669"/>
    <property type="project" value="UniProtKB-KW"/>
</dbReference>
<keyword evidence="2" id="KW-0808">Transferase</keyword>
<feature type="domain" description="Protein kinase" evidence="6">
    <location>
        <begin position="1"/>
        <end position="221"/>
    </location>
</feature>
<dbReference type="PROSITE" id="PS50011">
    <property type="entry name" value="PROTEIN_KINASE_DOM"/>
    <property type="match status" value="1"/>
</dbReference>
<reference evidence="7" key="1">
    <citation type="submission" date="2021-02" db="EMBL/GenBank/DDBJ databases">
        <authorList>
            <person name="Dougan E. K."/>
            <person name="Rhodes N."/>
            <person name="Thang M."/>
            <person name="Chan C."/>
        </authorList>
    </citation>
    <scope>NUCLEOTIDE SEQUENCE</scope>
</reference>
<dbReference type="OMA" id="TEARWTA"/>
<keyword evidence="5" id="KW-0067">ATP-binding</keyword>
<evidence type="ECO:0000256" key="4">
    <source>
        <dbReference type="ARBA" id="ARBA00022777"/>
    </source>
</evidence>
<dbReference type="PROSITE" id="PS00108">
    <property type="entry name" value="PROTEIN_KINASE_ST"/>
    <property type="match status" value="1"/>
</dbReference>
<dbReference type="InterPro" id="IPR050205">
    <property type="entry name" value="CDPK_Ser/Thr_kinases"/>
</dbReference>
<dbReference type="GO" id="GO:0004674">
    <property type="term" value="F:protein serine/threonine kinase activity"/>
    <property type="evidence" value="ECO:0007669"/>
    <property type="project" value="UniProtKB-KW"/>
</dbReference>
<dbReference type="SUPFAM" id="SSF56112">
    <property type="entry name" value="Protein kinase-like (PK-like)"/>
    <property type="match status" value="1"/>
</dbReference>
<sequence length="415" mass="45662">NLRMMDHPNIVRLYEVNEDKEAVFLLMEYCSGGDLFSLITDSDEGYLPEHLARIFTAQMLSALAYCHSKGIVHRDVKPENFLLENQDPNCTNLKLADFGIATSVRCVDGESEGQVDGSIPYMAPELFSRRWKSLVKDSKGDVALLAAGDLWSAGVVIYVMLSGNLPYGKSPQNICSGDPPDFSAKVWEEVSTSAKDLITRLLNPDTEARWTAKQALNHEWLAVKTDRNSPAEAGVAGTGRGFVDTSEGAASFFPQSRHDNARAVLRALRRWKPSHFLRRMALAGIAKRLEADNPSRKFAETAYQSFIGSHERLSCQLLVQELNCALCEVPSQQSVGSSTSTVGPRSAELLHPFQAHAADTSRSCKSSDSLRSGASMQFSPGGKTMTGLYVRQHMKHAIYRRLGRLSEDTPFGSSP</sequence>
<dbReference type="Gene3D" id="1.10.510.10">
    <property type="entry name" value="Transferase(Phosphotransferase) domain 1"/>
    <property type="match status" value="1"/>
</dbReference>
<protein>
    <recommendedName>
        <fullName evidence="6">Protein kinase domain-containing protein</fullName>
    </recommendedName>
</protein>
<dbReference type="Proteomes" id="UP000654075">
    <property type="component" value="Unassembled WGS sequence"/>
</dbReference>
<keyword evidence="3" id="KW-0547">Nucleotide-binding</keyword>
<keyword evidence="4" id="KW-0418">Kinase</keyword>
<dbReference type="PANTHER" id="PTHR24349">
    <property type="entry name" value="SERINE/THREONINE-PROTEIN KINASE"/>
    <property type="match status" value="1"/>
</dbReference>
<evidence type="ECO:0000256" key="2">
    <source>
        <dbReference type="ARBA" id="ARBA00022679"/>
    </source>
</evidence>
<name>A0A813G0Q6_POLGL</name>
<dbReference type="SMART" id="SM00220">
    <property type="entry name" value="S_TKc"/>
    <property type="match status" value="1"/>
</dbReference>
<dbReference type="Pfam" id="PF00069">
    <property type="entry name" value="Pkinase"/>
    <property type="match status" value="1"/>
</dbReference>
<accession>A0A813G0Q6</accession>
<evidence type="ECO:0000259" key="6">
    <source>
        <dbReference type="PROSITE" id="PS50011"/>
    </source>
</evidence>
<dbReference type="InterPro" id="IPR008271">
    <property type="entry name" value="Ser/Thr_kinase_AS"/>
</dbReference>
<dbReference type="OrthoDB" id="515692at2759"/>
<organism evidence="7 8">
    <name type="scientific">Polarella glacialis</name>
    <name type="common">Dinoflagellate</name>
    <dbReference type="NCBI Taxonomy" id="89957"/>
    <lineage>
        <taxon>Eukaryota</taxon>
        <taxon>Sar</taxon>
        <taxon>Alveolata</taxon>
        <taxon>Dinophyceae</taxon>
        <taxon>Suessiales</taxon>
        <taxon>Suessiaceae</taxon>
        <taxon>Polarella</taxon>
    </lineage>
</organism>
<feature type="non-terminal residue" evidence="7">
    <location>
        <position position="415"/>
    </location>
</feature>
<evidence type="ECO:0000313" key="7">
    <source>
        <dbReference type="EMBL" id="CAE8620403.1"/>
    </source>
</evidence>
<keyword evidence="8" id="KW-1185">Reference proteome</keyword>
<comment type="caution">
    <text evidence="7">The sequence shown here is derived from an EMBL/GenBank/DDBJ whole genome shotgun (WGS) entry which is preliminary data.</text>
</comment>
<dbReference type="InterPro" id="IPR011009">
    <property type="entry name" value="Kinase-like_dom_sf"/>
</dbReference>
<dbReference type="EMBL" id="CAJNNV010027443">
    <property type="protein sequence ID" value="CAE8620403.1"/>
    <property type="molecule type" value="Genomic_DNA"/>
</dbReference>
<keyword evidence="1" id="KW-0723">Serine/threonine-protein kinase</keyword>
<dbReference type="InterPro" id="IPR000719">
    <property type="entry name" value="Prot_kinase_dom"/>
</dbReference>
<proteinExistence type="predicted"/>
<evidence type="ECO:0000256" key="5">
    <source>
        <dbReference type="ARBA" id="ARBA00022840"/>
    </source>
</evidence>
<gene>
    <name evidence="7" type="ORF">PGLA1383_LOCUS37964</name>
</gene>
<dbReference type="AlphaFoldDB" id="A0A813G0Q6"/>
<feature type="non-terminal residue" evidence="7">
    <location>
        <position position="1"/>
    </location>
</feature>
<evidence type="ECO:0000313" key="8">
    <source>
        <dbReference type="Proteomes" id="UP000654075"/>
    </source>
</evidence>
<evidence type="ECO:0000256" key="3">
    <source>
        <dbReference type="ARBA" id="ARBA00022741"/>
    </source>
</evidence>
<evidence type="ECO:0000256" key="1">
    <source>
        <dbReference type="ARBA" id="ARBA00022527"/>
    </source>
</evidence>